<feature type="region of interest" description="Disordered" evidence="1">
    <location>
        <begin position="54"/>
        <end position="87"/>
    </location>
</feature>
<keyword evidence="4" id="KW-1185">Reference proteome</keyword>
<gene>
    <name evidence="2" type="ORF">MAPG_10802</name>
</gene>
<feature type="region of interest" description="Disordered" evidence="1">
    <location>
        <begin position="120"/>
        <end position="179"/>
    </location>
</feature>
<reference evidence="3" key="5">
    <citation type="submission" date="2015-06" db="UniProtKB">
        <authorList>
            <consortium name="EnsemblFungi"/>
        </authorList>
    </citation>
    <scope>IDENTIFICATION</scope>
    <source>
        <strain evidence="3">ATCC 64411</strain>
    </source>
</reference>
<organism evidence="3 4">
    <name type="scientific">Magnaporthiopsis poae (strain ATCC 64411 / 73-15)</name>
    <name type="common">Kentucky bluegrass fungus</name>
    <name type="synonym">Magnaporthe poae</name>
    <dbReference type="NCBI Taxonomy" id="644358"/>
    <lineage>
        <taxon>Eukaryota</taxon>
        <taxon>Fungi</taxon>
        <taxon>Dikarya</taxon>
        <taxon>Ascomycota</taxon>
        <taxon>Pezizomycotina</taxon>
        <taxon>Sordariomycetes</taxon>
        <taxon>Sordariomycetidae</taxon>
        <taxon>Magnaporthales</taxon>
        <taxon>Magnaporthaceae</taxon>
        <taxon>Magnaporthiopsis</taxon>
    </lineage>
</organism>
<feature type="compositionally biased region" description="Polar residues" evidence="1">
    <location>
        <begin position="70"/>
        <end position="79"/>
    </location>
</feature>
<feature type="compositionally biased region" description="Polar residues" evidence="1">
    <location>
        <begin position="167"/>
        <end position="179"/>
    </location>
</feature>
<proteinExistence type="predicted"/>
<dbReference type="Proteomes" id="UP000011715">
    <property type="component" value="Unassembled WGS sequence"/>
</dbReference>
<dbReference type="EnsemblFungi" id="MAPG_10802T0">
    <property type="protein sequence ID" value="MAPG_10802T0"/>
    <property type="gene ID" value="MAPG_10802"/>
</dbReference>
<reference evidence="2" key="1">
    <citation type="submission" date="2010-05" db="EMBL/GenBank/DDBJ databases">
        <title>The Genome Sequence of Magnaporthe poae strain ATCC 64411.</title>
        <authorList>
            <consortium name="The Broad Institute Genome Sequencing Platform"/>
            <consortium name="Broad Institute Genome Sequencing Center for Infectious Disease"/>
            <person name="Ma L.-J."/>
            <person name="Dead R."/>
            <person name="Young S."/>
            <person name="Zeng Q."/>
            <person name="Koehrsen M."/>
            <person name="Alvarado L."/>
            <person name="Berlin A."/>
            <person name="Chapman S.B."/>
            <person name="Chen Z."/>
            <person name="Freedman E."/>
            <person name="Gellesch M."/>
            <person name="Goldberg J."/>
            <person name="Griggs A."/>
            <person name="Gujja S."/>
            <person name="Heilman E.R."/>
            <person name="Heiman D."/>
            <person name="Hepburn T."/>
            <person name="Howarth C."/>
            <person name="Jen D."/>
            <person name="Larson L."/>
            <person name="Mehta T."/>
            <person name="Neiman D."/>
            <person name="Pearson M."/>
            <person name="Roberts A."/>
            <person name="Saif S."/>
            <person name="Shea T."/>
            <person name="Shenoy N."/>
            <person name="Sisk P."/>
            <person name="Stolte C."/>
            <person name="Sykes S."/>
            <person name="Walk T."/>
            <person name="White J."/>
            <person name="Yandava C."/>
            <person name="Haas B."/>
            <person name="Nusbaum C."/>
            <person name="Birren B."/>
        </authorList>
    </citation>
    <scope>NUCLEOTIDE SEQUENCE</scope>
    <source>
        <strain evidence="2">ATCC 64411</strain>
    </source>
</reference>
<evidence type="ECO:0000313" key="4">
    <source>
        <dbReference type="Proteomes" id="UP000011715"/>
    </source>
</evidence>
<accession>A0A0C4EDK0</accession>
<protein>
    <submittedName>
        <fullName evidence="2 3">Uncharacterized protein</fullName>
    </submittedName>
</protein>
<dbReference type="VEuPathDB" id="FungiDB:MAPG_10802"/>
<name>A0A0C4EDK0_MAGP6</name>
<dbReference type="AlphaFoldDB" id="A0A0C4EDK0"/>
<dbReference type="EMBL" id="GL876978">
    <property type="protein sequence ID" value="KLU91853.1"/>
    <property type="molecule type" value="Genomic_DNA"/>
</dbReference>
<evidence type="ECO:0000256" key="1">
    <source>
        <dbReference type="SAM" id="MobiDB-lite"/>
    </source>
</evidence>
<reference evidence="2" key="3">
    <citation type="submission" date="2011-03" db="EMBL/GenBank/DDBJ databases">
        <title>Annotation of Magnaporthe poae ATCC 64411.</title>
        <authorList>
            <person name="Ma L.-J."/>
            <person name="Dead R."/>
            <person name="Young S.K."/>
            <person name="Zeng Q."/>
            <person name="Gargeya S."/>
            <person name="Fitzgerald M."/>
            <person name="Haas B."/>
            <person name="Abouelleil A."/>
            <person name="Alvarado L."/>
            <person name="Arachchi H.M."/>
            <person name="Berlin A."/>
            <person name="Brown A."/>
            <person name="Chapman S.B."/>
            <person name="Chen Z."/>
            <person name="Dunbar C."/>
            <person name="Freedman E."/>
            <person name="Gearin G."/>
            <person name="Gellesch M."/>
            <person name="Goldberg J."/>
            <person name="Griggs A."/>
            <person name="Gujja S."/>
            <person name="Heiman D."/>
            <person name="Howarth C."/>
            <person name="Larson L."/>
            <person name="Lui A."/>
            <person name="MacDonald P.J.P."/>
            <person name="Mehta T."/>
            <person name="Montmayeur A."/>
            <person name="Murphy C."/>
            <person name="Neiman D."/>
            <person name="Pearson M."/>
            <person name="Priest M."/>
            <person name="Roberts A."/>
            <person name="Saif S."/>
            <person name="Shea T."/>
            <person name="Shenoy N."/>
            <person name="Sisk P."/>
            <person name="Stolte C."/>
            <person name="Sykes S."/>
            <person name="Yandava C."/>
            <person name="Wortman J."/>
            <person name="Nusbaum C."/>
            <person name="Birren B."/>
        </authorList>
    </citation>
    <scope>NUCLEOTIDE SEQUENCE</scope>
    <source>
        <strain evidence="2">ATCC 64411</strain>
    </source>
</reference>
<sequence>MPYSFYSSYCIIRRLTCPQAPIQLSRAGAKAQRSVERALRVDFSQVNLPTNACPEKSRVRRRSAEHALGGSTQNGSRTQVVRPRKVSPTHNAYSRLGLLHEHTLLLLFFVLYRSQANLGSTESASVYPDRRPKTQATDQRLTPADPNPKSNTNPGPGSDPKPEDTSSEPATGSSIHKRH</sequence>
<evidence type="ECO:0000313" key="3">
    <source>
        <dbReference type="EnsemblFungi" id="MAPG_10802T0"/>
    </source>
</evidence>
<reference evidence="4" key="2">
    <citation type="submission" date="2010-05" db="EMBL/GenBank/DDBJ databases">
        <title>The genome sequence of Magnaporthe poae strain ATCC 64411.</title>
        <authorList>
            <person name="Ma L.-J."/>
            <person name="Dead R."/>
            <person name="Young S."/>
            <person name="Zeng Q."/>
            <person name="Koehrsen M."/>
            <person name="Alvarado L."/>
            <person name="Berlin A."/>
            <person name="Chapman S.B."/>
            <person name="Chen Z."/>
            <person name="Freedman E."/>
            <person name="Gellesch M."/>
            <person name="Goldberg J."/>
            <person name="Griggs A."/>
            <person name="Gujja S."/>
            <person name="Heilman E.R."/>
            <person name="Heiman D."/>
            <person name="Hepburn T."/>
            <person name="Howarth C."/>
            <person name="Jen D."/>
            <person name="Larson L."/>
            <person name="Mehta T."/>
            <person name="Neiman D."/>
            <person name="Pearson M."/>
            <person name="Roberts A."/>
            <person name="Saif S."/>
            <person name="Shea T."/>
            <person name="Shenoy N."/>
            <person name="Sisk P."/>
            <person name="Stolte C."/>
            <person name="Sykes S."/>
            <person name="Walk T."/>
            <person name="White J."/>
            <person name="Yandava C."/>
            <person name="Haas B."/>
            <person name="Nusbaum C."/>
            <person name="Birren B."/>
        </authorList>
    </citation>
    <scope>NUCLEOTIDE SEQUENCE [LARGE SCALE GENOMIC DNA]</scope>
    <source>
        <strain evidence="4">ATCC 64411 / 73-15</strain>
    </source>
</reference>
<reference evidence="3" key="4">
    <citation type="journal article" date="2015" name="G3 (Bethesda)">
        <title>Genome sequences of three phytopathogenic species of the Magnaporthaceae family of fungi.</title>
        <authorList>
            <person name="Okagaki L.H."/>
            <person name="Nunes C.C."/>
            <person name="Sailsbery J."/>
            <person name="Clay B."/>
            <person name="Brown D."/>
            <person name="John T."/>
            <person name="Oh Y."/>
            <person name="Young N."/>
            <person name="Fitzgerald M."/>
            <person name="Haas B.J."/>
            <person name="Zeng Q."/>
            <person name="Young S."/>
            <person name="Adiconis X."/>
            <person name="Fan L."/>
            <person name="Levin J.Z."/>
            <person name="Mitchell T.K."/>
            <person name="Okubara P.A."/>
            <person name="Farman M.L."/>
            <person name="Kohn L.M."/>
            <person name="Birren B."/>
            <person name="Ma L.-J."/>
            <person name="Dean R.A."/>
        </authorList>
    </citation>
    <scope>NUCLEOTIDE SEQUENCE</scope>
    <source>
        <strain evidence="3">ATCC 64411 / 73-15</strain>
    </source>
</reference>
<dbReference type="EMBL" id="ADBL01002669">
    <property type="status" value="NOT_ANNOTATED_CDS"/>
    <property type="molecule type" value="Genomic_DNA"/>
</dbReference>
<evidence type="ECO:0000313" key="2">
    <source>
        <dbReference type="EMBL" id="KLU91853.1"/>
    </source>
</evidence>